<gene>
    <name evidence="1" type="ORF">TTEB3V08_LOCUS10994</name>
</gene>
<evidence type="ECO:0000313" key="1">
    <source>
        <dbReference type="EMBL" id="CAD7463108.1"/>
    </source>
</evidence>
<protein>
    <submittedName>
        <fullName evidence="1">Uncharacterized protein</fullName>
    </submittedName>
</protein>
<proteinExistence type="predicted"/>
<reference evidence="1" key="1">
    <citation type="submission" date="2020-11" db="EMBL/GenBank/DDBJ databases">
        <authorList>
            <person name="Tran Van P."/>
        </authorList>
    </citation>
    <scope>NUCLEOTIDE SEQUENCE</scope>
</reference>
<dbReference type="EMBL" id="OE007262">
    <property type="protein sequence ID" value="CAD7463108.1"/>
    <property type="molecule type" value="Genomic_DNA"/>
</dbReference>
<accession>A0A7R9IR87</accession>
<dbReference type="AlphaFoldDB" id="A0A7R9IR87"/>
<sequence>MPDFGWDADLHKKVFHEKKKRDKDQKPVSNNIATEEEPMVTLTDIDLQEVNFLCDDERYNTVTYLIPEMLEIM</sequence>
<organism evidence="1">
    <name type="scientific">Timema tahoe</name>
    <dbReference type="NCBI Taxonomy" id="61484"/>
    <lineage>
        <taxon>Eukaryota</taxon>
        <taxon>Metazoa</taxon>
        <taxon>Ecdysozoa</taxon>
        <taxon>Arthropoda</taxon>
        <taxon>Hexapoda</taxon>
        <taxon>Insecta</taxon>
        <taxon>Pterygota</taxon>
        <taxon>Neoptera</taxon>
        <taxon>Polyneoptera</taxon>
        <taxon>Phasmatodea</taxon>
        <taxon>Timematodea</taxon>
        <taxon>Timematoidea</taxon>
        <taxon>Timematidae</taxon>
        <taxon>Timema</taxon>
    </lineage>
</organism>
<name>A0A7R9IR87_9NEOP</name>